<reference evidence="2" key="2">
    <citation type="submission" date="2023-05" db="EMBL/GenBank/DDBJ databases">
        <authorList>
            <person name="Fouks B."/>
        </authorList>
    </citation>
    <scope>NUCLEOTIDE SEQUENCE</scope>
    <source>
        <strain evidence="2">Stay&amp;Tobe</strain>
        <tissue evidence="2">Testes</tissue>
    </source>
</reference>
<comment type="caution">
    <text evidence="2">The sequence shown here is derived from an EMBL/GenBank/DDBJ whole genome shotgun (WGS) entry which is preliminary data.</text>
</comment>
<protein>
    <submittedName>
        <fullName evidence="2">Uncharacterized protein</fullName>
    </submittedName>
</protein>
<keyword evidence="1" id="KW-0472">Membrane</keyword>
<dbReference type="EMBL" id="JASPKZ010007258">
    <property type="protein sequence ID" value="KAJ9585607.1"/>
    <property type="molecule type" value="Genomic_DNA"/>
</dbReference>
<evidence type="ECO:0000313" key="3">
    <source>
        <dbReference type="Proteomes" id="UP001233999"/>
    </source>
</evidence>
<proteinExistence type="predicted"/>
<keyword evidence="1" id="KW-1133">Transmembrane helix</keyword>
<name>A0AAD7ZS51_DIPPU</name>
<accession>A0AAD7ZS51</accession>
<keyword evidence="3" id="KW-1185">Reference proteome</keyword>
<organism evidence="2 3">
    <name type="scientific">Diploptera punctata</name>
    <name type="common">Pacific beetle cockroach</name>
    <dbReference type="NCBI Taxonomy" id="6984"/>
    <lineage>
        <taxon>Eukaryota</taxon>
        <taxon>Metazoa</taxon>
        <taxon>Ecdysozoa</taxon>
        <taxon>Arthropoda</taxon>
        <taxon>Hexapoda</taxon>
        <taxon>Insecta</taxon>
        <taxon>Pterygota</taxon>
        <taxon>Neoptera</taxon>
        <taxon>Polyneoptera</taxon>
        <taxon>Dictyoptera</taxon>
        <taxon>Blattodea</taxon>
        <taxon>Blaberoidea</taxon>
        <taxon>Blaberidae</taxon>
        <taxon>Diplopterinae</taxon>
        <taxon>Diploptera</taxon>
    </lineage>
</organism>
<feature type="non-terminal residue" evidence="2">
    <location>
        <position position="1"/>
    </location>
</feature>
<reference evidence="2" key="1">
    <citation type="journal article" date="2023" name="IScience">
        <title>Live-bearing cockroach genome reveals convergent evolutionary mechanisms linked to viviparity in insects and beyond.</title>
        <authorList>
            <person name="Fouks B."/>
            <person name="Harrison M.C."/>
            <person name="Mikhailova A.A."/>
            <person name="Marchal E."/>
            <person name="English S."/>
            <person name="Carruthers M."/>
            <person name="Jennings E.C."/>
            <person name="Chiamaka E.L."/>
            <person name="Frigard R.A."/>
            <person name="Pippel M."/>
            <person name="Attardo G.M."/>
            <person name="Benoit J.B."/>
            <person name="Bornberg-Bauer E."/>
            <person name="Tobe S.S."/>
        </authorList>
    </citation>
    <scope>NUCLEOTIDE SEQUENCE</scope>
    <source>
        <strain evidence="2">Stay&amp;Tobe</strain>
    </source>
</reference>
<feature type="transmembrane region" description="Helical" evidence="1">
    <location>
        <begin position="33"/>
        <end position="56"/>
    </location>
</feature>
<sequence length="98" mass="11324">MLSSQLPQFLLVVTVLCSKFTYKQTDGCQYLILLIVINSIFYFILIPSFMAATTCLRAGTRTARRIAETPGYNIELRDFLILLNYNLHLIVDVKYKLR</sequence>
<evidence type="ECO:0000313" key="2">
    <source>
        <dbReference type="EMBL" id="KAJ9585607.1"/>
    </source>
</evidence>
<dbReference type="AlphaFoldDB" id="A0AAD7ZS51"/>
<dbReference type="Proteomes" id="UP001233999">
    <property type="component" value="Unassembled WGS sequence"/>
</dbReference>
<gene>
    <name evidence="2" type="ORF">L9F63_002596</name>
</gene>
<evidence type="ECO:0000256" key="1">
    <source>
        <dbReference type="SAM" id="Phobius"/>
    </source>
</evidence>
<keyword evidence="1" id="KW-0812">Transmembrane</keyword>